<feature type="domain" description="MD-2-related lipid-recognition" evidence="3">
    <location>
        <begin position="19"/>
        <end position="176"/>
    </location>
</feature>
<dbReference type="SUPFAM" id="SSF63707">
    <property type="entry name" value="Ganglioside M2 (gm2) activator"/>
    <property type="match status" value="1"/>
</dbReference>
<organism evidence="4 5">
    <name type="scientific">Magallana gigas</name>
    <name type="common">Pacific oyster</name>
    <name type="synonym">Crassostrea gigas</name>
    <dbReference type="NCBI Taxonomy" id="29159"/>
    <lineage>
        <taxon>Eukaryota</taxon>
        <taxon>Metazoa</taxon>
        <taxon>Spiralia</taxon>
        <taxon>Lophotrochozoa</taxon>
        <taxon>Mollusca</taxon>
        <taxon>Bivalvia</taxon>
        <taxon>Autobranchia</taxon>
        <taxon>Pteriomorphia</taxon>
        <taxon>Ostreida</taxon>
        <taxon>Ostreoidea</taxon>
        <taxon>Ostreidae</taxon>
        <taxon>Magallana</taxon>
    </lineage>
</organism>
<evidence type="ECO:0000313" key="4">
    <source>
        <dbReference type="EnsemblMetazoa" id="G16928.1:cds"/>
    </source>
</evidence>
<dbReference type="Proteomes" id="UP000005408">
    <property type="component" value="Unassembled WGS sequence"/>
</dbReference>
<proteinExistence type="predicted"/>
<evidence type="ECO:0000259" key="3">
    <source>
        <dbReference type="Pfam" id="PF02221"/>
    </source>
</evidence>
<dbReference type="EnsemblMetazoa" id="G16928.1">
    <property type="protein sequence ID" value="G16928.1:cds"/>
    <property type="gene ID" value="G16928"/>
</dbReference>
<dbReference type="GO" id="GO:0009898">
    <property type="term" value="C:cytoplasmic side of plasma membrane"/>
    <property type="evidence" value="ECO:0007669"/>
    <property type="project" value="TreeGrafter"/>
</dbReference>
<dbReference type="AlphaFoldDB" id="A0A8W8J5I2"/>
<reference evidence="4" key="1">
    <citation type="submission" date="2022-08" db="UniProtKB">
        <authorList>
            <consortium name="EnsemblMetazoa"/>
        </authorList>
    </citation>
    <scope>IDENTIFICATION</scope>
    <source>
        <strain evidence="4">05x7-T-G4-1.051#20</strain>
    </source>
</reference>
<dbReference type="PANTHER" id="PTHR17357:SF0">
    <property type="entry name" value="GANGLIOSIDE GM2 ACTIVATOR"/>
    <property type="match status" value="1"/>
</dbReference>
<protein>
    <recommendedName>
        <fullName evidence="3">MD-2-related lipid-recognition domain-containing protein</fullName>
    </recommendedName>
</protein>
<keyword evidence="5" id="KW-1185">Reference proteome</keyword>
<evidence type="ECO:0000313" key="5">
    <source>
        <dbReference type="Proteomes" id="UP000005408"/>
    </source>
</evidence>
<dbReference type="OrthoDB" id="6101610at2759"/>
<feature type="chain" id="PRO_5036449223" description="MD-2-related lipid-recognition domain-containing protein" evidence="2">
    <location>
        <begin position="17"/>
        <end position="188"/>
    </location>
</feature>
<dbReference type="InterPro" id="IPR028996">
    <property type="entry name" value="GM2-AP"/>
</dbReference>
<dbReference type="InterPro" id="IPR003172">
    <property type="entry name" value="ML_dom"/>
</dbReference>
<dbReference type="GO" id="GO:0006689">
    <property type="term" value="P:ganglioside catabolic process"/>
    <property type="evidence" value="ECO:0007669"/>
    <property type="project" value="InterPro"/>
</dbReference>
<dbReference type="OMA" id="CPYHEGE"/>
<accession>A0A8W8J5I2</accession>
<dbReference type="GO" id="GO:0008047">
    <property type="term" value="F:enzyme activator activity"/>
    <property type="evidence" value="ECO:0007669"/>
    <property type="project" value="InterPro"/>
</dbReference>
<evidence type="ECO:0000256" key="2">
    <source>
        <dbReference type="SAM" id="SignalP"/>
    </source>
</evidence>
<dbReference type="InterPro" id="IPR036846">
    <property type="entry name" value="GM2-AP_sf"/>
</dbReference>
<sequence length="188" mass="20528">MKAIVLLLGILVSSEANMTWKDCVPPTTAHPYVTFTSVSVSPSPVVIPGNITIGAQGTVHHHFGNDVKMVVHMDKMLLGQWTKVPCSQNVGSCNYDNPCEFLAAFKTSGTCPPQLIQHNLPCTCPFNPSSIDLPPSVFEVQQISGAWQWLATGRFRVQAEMIHNHVIVGCFHVEMDIKRHGGSGFLFG</sequence>
<dbReference type="PANTHER" id="PTHR17357">
    <property type="entry name" value="GM2 GANGLIOSIDE ACTIVATOR PROTEIN"/>
    <property type="match status" value="1"/>
</dbReference>
<dbReference type="Gene3D" id="2.70.220.10">
    <property type="entry name" value="Ganglioside GM2 activator"/>
    <property type="match status" value="1"/>
</dbReference>
<dbReference type="Pfam" id="PF02221">
    <property type="entry name" value="E1_DerP2_DerF2"/>
    <property type="match status" value="1"/>
</dbReference>
<keyword evidence="1 2" id="KW-0732">Signal</keyword>
<feature type="signal peptide" evidence="2">
    <location>
        <begin position="1"/>
        <end position="16"/>
    </location>
</feature>
<dbReference type="GO" id="GO:0005319">
    <property type="term" value="F:lipid transporter activity"/>
    <property type="evidence" value="ECO:0007669"/>
    <property type="project" value="TreeGrafter"/>
</dbReference>
<name>A0A8W8J5I2_MAGGI</name>
<evidence type="ECO:0000256" key="1">
    <source>
        <dbReference type="ARBA" id="ARBA00022729"/>
    </source>
</evidence>